<reference evidence="2 3" key="1">
    <citation type="submission" date="2023-05" db="EMBL/GenBank/DDBJ databases">
        <title>Corynebacterium suedekumii sp. nov. and Corynebacterium breve sp. nov. isolated from raw cow's milk.</title>
        <authorList>
            <person name="Baer M.K."/>
            <person name="Mehl L."/>
            <person name="Hellmuth R."/>
            <person name="Marke G."/>
            <person name="Lipski A."/>
        </authorList>
    </citation>
    <scope>NUCLEOTIDE SEQUENCE [LARGE SCALE GENOMIC DNA]</scope>
    <source>
        <strain evidence="2 3">R4</strain>
    </source>
</reference>
<keyword evidence="3" id="KW-1185">Reference proteome</keyword>
<dbReference type="RefSeq" id="WP_284824770.1">
    <property type="nucleotide sequence ID" value="NZ_CP126969.1"/>
</dbReference>
<proteinExistence type="predicted"/>
<evidence type="ECO:0000313" key="2">
    <source>
        <dbReference type="EMBL" id="WIM67579.1"/>
    </source>
</evidence>
<name>A0ABY8VH77_9CORY</name>
<dbReference type="InterPro" id="IPR036163">
    <property type="entry name" value="HMA_dom_sf"/>
</dbReference>
<dbReference type="Gene3D" id="3.30.70.100">
    <property type="match status" value="1"/>
</dbReference>
<sequence>MTKNYRVANITNEDDAQKLVNEINEVPGTQGVEVDATTGRVRVTGEGFSDALIEDAVESAGFSLLDD</sequence>
<accession>A0ABY8VH77</accession>
<dbReference type="SUPFAM" id="SSF55008">
    <property type="entry name" value="HMA, heavy metal-associated domain"/>
    <property type="match status" value="1"/>
</dbReference>
<dbReference type="Proteomes" id="UP001225598">
    <property type="component" value="Chromosome"/>
</dbReference>
<feature type="domain" description="HMA" evidence="1">
    <location>
        <begin position="1"/>
        <end position="65"/>
    </location>
</feature>
<dbReference type="CDD" id="cd00371">
    <property type="entry name" value="HMA"/>
    <property type="match status" value="1"/>
</dbReference>
<protein>
    <submittedName>
        <fullName evidence="2">Heavy-metal-associated domain-containing protein</fullName>
    </submittedName>
</protein>
<dbReference type="EMBL" id="CP126969">
    <property type="protein sequence ID" value="WIM67579.1"/>
    <property type="molecule type" value="Genomic_DNA"/>
</dbReference>
<dbReference type="InterPro" id="IPR006121">
    <property type="entry name" value="HMA_dom"/>
</dbReference>
<evidence type="ECO:0000259" key="1">
    <source>
        <dbReference type="PROSITE" id="PS50846"/>
    </source>
</evidence>
<gene>
    <name evidence="2" type="ORF">QP027_10885</name>
</gene>
<organism evidence="2 3">
    <name type="scientific">Corynebacterium breve</name>
    <dbReference type="NCBI Taxonomy" id="3049799"/>
    <lineage>
        <taxon>Bacteria</taxon>
        <taxon>Bacillati</taxon>
        <taxon>Actinomycetota</taxon>
        <taxon>Actinomycetes</taxon>
        <taxon>Mycobacteriales</taxon>
        <taxon>Corynebacteriaceae</taxon>
        <taxon>Corynebacterium</taxon>
    </lineage>
</organism>
<evidence type="ECO:0000313" key="3">
    <source>
        <dbReference type="Proteomes" id="UP001225598"/>
    </source>
</evidence>
<dbReference type="PROSITE" id="PS50846">
    <property type="entry name" value="HMA_2"/>
    <property type="match status" value="1"/>
</dbReference>